<gene>
    <name evidence="2" type="ORF">L0U88_19900</name>
</gene>
<feature type="chain" id="PRO_5045994629" evidence="1">
    <location>
        <begin position="21"/>
        <end position="65"/>
    </location>
</feature>
<accession>A0ABS9BMP0</accession>
<feature type="signal peptide" evidence="1">
    <location>
        <begin position="1"/>
        <end position="20"/>
    </location>
</feature>
<comment type="caution">
    <text evidence="2">The sequence shown here is derived from an EMBL/GenBank/DDBJ whole genome shotgun (WGS) entry which is preliminary data.</text>
</comment>
<evidence type="ECO:0000313" key="2">
    <source>
        <dbReference type="EMBL" id="MCF1716915.1"/>
    </source>
</evidence>
<proteinExistence type="predicted"/>
<dbReference type="EMBL" id="JAKEVY010000007">
    <property type="protein sequence ID" value="MCF1716915.1"/>
    <property type="molecule type" value="Genomic_DNA"/>
</dbReference>
<keyword evidence="3" id="KW-1185">Reference proteome</keyword>
<protein>
    <submittedName>
        <fullName evidence="2">Uncharacterized protein</fullName>
    </submittedName>
</protein>
<keyword evidence="1" id="KW-0732">Signal</keyword>
<dbReference type="Proteomes" id="UP001200145">
    <property type="component" value="Unassembled WGS sequence"/>
</dbReference>
<evidence type="ECO:0000313" key="3">
    <source>
        <dbReference type="Proteomes" id="UP001200145"/>
    </source>
</evidence>
<reference evidence="2 3" key="1">
    <citation type="submission" date="2022-01" db="EMBL/GenBank/DDBJ databases">
        <title>Flavihumibacter sp. nov., isolated from sediment of a river.</title>
        <authorList>
            <person name="Liu H."/>
        </authorList>
    </citation>
    <scope>NUCLEOTIDE SEQUENCE [LARGE SCALE GENOMIC DNA]</scope>
    <source>
        <strain evidence="2 3">RY-1</strain>
    </source>
</reference>
<organism evidence="2 3">
    <name type="scientific">Flavihumibacter fluminis</name>
    <dbReference type="NCBI Taxonomy" id="2909236"/>
    <lineage>
        <taxon>Bacteria</taxon>
        <taxon>Pseudomonadati</taxon>
        <taxon>Bacteroidota</taxon>
        <taxon>Chitinophagia</taxon>
        <taxon>Chitinophagales</taxon>
        <taxon>Chitinophagaceae</taxon>
        <taxon>Flavihumibacter</taxon>
    </lineage>
</organism>
<name>A0ABS9BMP0_9BACT</name>
<dbReference type="RefSeq" id="WP_234868503.1">
    <property type="nucleotide sequence ID" value="NZ_JAKEVY010000007.1"/>
</dbReference>
<evidence type="ECO:0000256" key="1">
    <source>
        <dbReference type="SAM" id="SignalP"/>
    </source>
</evidence>
<sequence>MKLFYSLAVCLILLSGLAAKAILQPIEPPGGATTTVIPVKENKVQSAKLSWVKSKMESHCCGKCS</sequence>